<dbReference type="InterPro" id="IPR001452">
    <property type="entry name" value="SH3_domain"/>
</dbReference>
<protein>
    <recommendedName>
        <fullName evidence="4">SH3 domain-containing protein</fullName>
    </recommendedName>
</protein>
<proteinExistence type="predicted"/>
<dbReference type="Proteomes" id="UP001217089">
    <property type="component" value="Unassembled WGS sequence"/>
</dbReference>
<feature type="chain" id="PRO_5046653764" description="SH3 domain-containing protein" evidence="3">
    <location>
        <begin position="20"/>
        <end position="126"/>
    </location>
</feature>
<keyword evidence="1 2" id="KW-0728">SH3 domain</keyword>
<comment type="caution">
    <text evidence="5">The sequence shown here is derived from an EMBL/GenBank/DDBJ whole genome shotgun (WGS) entry which is preliminary data.</text>
</comment>
<dbReference type="SUPFAM" id="SSF50044">
    <property type="entry name" value="SH3-domain"/>
    <property type="match status" value="1"/>
</dbReference>
<gene>
    <name evidence="5" type="ORF">KUTeg_021713</name>
</gene>
<dbReference type="InterPro" id="IPR036028">
    <property type="entry name" value="SH3-like_dom_sf"/>
</dbReference>
<dbReference type="SMART" id="SM00326">
    <property type="entry name" value="SH3"/>
    <property type="match status" value="1"/>
</dbReference>
<dbReference type="Pfam" id="PF14604">
    <property type="entry name" value="SH3_9"/>
    <property type="match status" value="1"/>
</dbReference>
<dbReference type="Gene3D" id="2.30.30.40">
    <property type="entry name" value="SH3 Domains"/>
    <property type="match status" value="1"/>
</dbReference>
<dbReference type="CDD" id="cd11802">
    <property type="entry name" value="SH3_Endophilin_B"/>
    <property type="match status" value="1"/>
</dbReference>
<evidence type="ECO:0000259" key="4">
    <source>
        <dbReference type="PROSITE" id="PS50002"/>
    </source>
</evidence>
<evidence type="ECO:0000313" key="5">
    <source>
        <dbReference type="EMBL" id="KAJ8300194.1"/>
    </source>
</evidence>
<accession>A0ABQ9E794</accession>
<dbReference type="EMBL" id="JARBDR010000919">
    <property type="protein sequence ID" value="KAJ8300194.1"/>
    <property type="molecule type" value="Genomic_DNA"/>
</dbReference>
<evidence type="ECO:0000256" key="1">
    <source>
        <dbReference type="ARBA" id="ARBA00022443"/>
    </source>
</evidence>
<feature type="domain" description="SH3" evidence="4">
    <location>
        <begin position="66"/>
        <end position="126"/>
    </location>
</feature>
<keyword evidence="3" id="KW-0732">Signal</keyword>
<evidence type="ECO:0000313" key="6">
    <source>
        <dbReference type="Proteomes" id="UP001217089"/>
    </source>
</evidence>
<sequence>MFFFSMLAVSVFYVPCLFSYSVGVGNNSSSNSTLGQGITPNVSLNTQALQPSAPPMIQVTAATPCIEKKQARVLYDYDAADNSELSLLADELVTVYKSPGLDPDWLMAERGQQKGKVPTTYLEVLE</sequence>
<evidence type="ECO:0000256" key="2">
    <source>
        <dbReference type="PROSITE-ProRule" id="PRU00192"/>
    </source>
</evidence>
<organism evidence="5 6">
    <name type="scientific">Tegillarca granosa</name>
    <name type="common">Malaysian cockle</name>
    <name type="synonym">Anadara granosa</name>
    <dbReference type="NCBI Taxonomy" id="220873"/>
    <lineage>
        <taxon>Eukaryota</taxon>
        <taxon>Metazoa</taxon>
        <taxon>Spiralia</taxon>
        <taxon>Lophotrochozoa</taxon>
        <taxon>Mollusca</taxon>
        <taxon>Bivalvia</taxon>
        <taxon>Autobranchia</taxon>
        <taxon>Pteriomorphia</taxon>
        <taxon>Arcoida</taxon>
        <taxon>Arcoidea</taxon>
        <taxon>Arcidae</taxon>
        <taxon>Tegillarca</taxon>
    </lineage>
</organism>
<keyword evidence="6" id="KW-1185">Reference proteome</keyword>
<feature type="signal peptide" evidence="3">
    <location>
        <begin position="1"/>
        <end position="19"/>
    </location>
</feature>
<reference evidence="5 6" key="1">
    <citation type="submission" date="2022-12" db="EMBL/GenBank/DDBJ databases">
        <title>Chromosome-level genome of Tegillarca granosa.</title>
        <authorList>
            <person name="Kim J."/>
        </authorList>
    </citation>
    <scope>NUCLEOTIDE SEQUENCE [LARGE SCALE GENOMIC DNA]</scope>
    <source>
        <strain evidence="5">Teg-2019</strain>
        <tissue evidence="5">Adductor muscle</tissue>
    </source>
</reference>
<name>A0ABQ9E794_TEGGR</name>
<dbReference type="PROSITE" id="PS50002">
    <property type="entry name" value="SH3"/>
    <property type="match status" value="1"/>
</dbReference>
<evidence type="ECO:0000256" key="3">
    <source>
        <dbReference type="SAM" id="SignalP"/>
    </source>
</evidence>